<dbReference type="Proteomes" id="UP000198427">
    <property type="component" value="Unassembled WGS sequence"/>
</dbReference>
<dbReference type="RefSeq" id="WP_240616257.1">
    <property type="nucleotide sequence ID" value="NZ_CP023863.1"/>
</dbReference>
<evidence type="ECO:0008006" key="3">
    <source>
        <dbReference type="Google" id="ProtNLM"/>
    </source>
</evidence>
<sequence>MIPSDNNGSKRGIRKLKIKQKNSCTFRSNFGADAFLELHSVVETAKKHDKTPYNTIQALFKV</sequence>
<dbReference type="AlphaFoldDB" id="A0AA94IU55"/>
<dbReference type="EMBL" id="FZNZ01000009">
    <property type="protein sequence ID" value="SNR76089.1"/>
    <property type="molecule type" value="Genomic_DNA"/>
</dbReference>
<proteinExistence type="predicted"/>
<accession>A0AA94IU55</accession>
<gene>
    <name evidence="1" type="ORF">SAMN06265364_10917</name>
</gene>
<name>A0AA94IU55_9BACT</name>
<organism evidence="1 2">
    <name type="scientific">Prevotella jejuni</name>
    <dbReference type="NCBI Taxonomy" id="1177574"/>
    <lineage>
        <taxon>Bacteria</taxon>
        <taxon>Pseudomonadati</taxon>
        <taxon>Bacteroidota</taxon>
        <taxon>Bacteroidia</taxon>
        <taxon>Bacteroidales</taxon>
        <taxon>Prevotellaceae</taxon>
        <taxon>Prevotella</taxon>
    </lineage>
</organism>
<comment type="caution">
    <text evidence="1">The sequence shown here is derived from an EMBL/GenBank/DDBJ whole genome shotgun (WGS) entry which is preliminary data.</text>
</comment>
<evidence type="ECO:0000313" key="1">
    <source>
        <dbReference type="EMBL" id="SNR76089.1"/>
    </source>
</evidence>
<keyword evidence="2" id="KW-1185">Reference proteome</keyword>
<dbReference type="GeneID" id="94030810"/>
<evidence type="ECO:0000313" key="2">
    <source>
        <dbReference type="Proteomes" id="UP000198427"/>
    </source>
</evidence>
<protein>
    <recommendedName>
        <fullName evidence="3">Transposase</fullName>
    </recommendedName>
</protein>
<reference evidence="1 2" key="1">
    <citation type="submission" date="2017-06" db="EMBL/GenBank/DDBJ databases">
        <authorList>
            <person name="Varghese N."/>
            <person name="Submissions S."/>
        </authorList>
    </citation>
    <scope>NUCLEOTIDE SEQUENCE [LARGE SCALE GENOMIC DNA]</scope>
    <source>
        <strain evidence="1 2">DSM 26989</strain>
    </source>
</reference>